<keyword evidence="2" id="KW-1185">Reference proteome</keyword>
<reference evidence="1 2" key="1">
    <citation type="submission" date="2023-03" db="EMBL/GenBank/DDBJ databases">
        <title>WGS of Gossypium arboreum.</title>
        <authorList>
            <person name="Yu D."/>
        </authorList>
    </citation>
    <scope>NUCLEOTIDE SEQUENCE [LARGE SCALE GENOMIC DNA]</scope>
    <source>
        <tissue evidence="1">Leaf</tissue>
    </source>
</reference>
<comment type="caution">
    <text evidence="1">The sequence shown here is derived from an EMBL/GenBank/DDBJ whole genome shotgun (WGS) entry which is preliminary data.</text>
</comment>
<evidence type="ECO:0000313" key="1">
    <source>
        <dbReference type="EMBL" id="KAK5819256.1"/>
    </source>
</evidence>
<name>A0ABR0PDG6_GOSAR</name>
<sequence length="175" mass="19656">MGFKPKPLKGFRRNDFSPFCSLGIEALPYCSFNLVHESTRPPSFSLRIPGPLLPDLSWDILLHFLITVRESSSIIASVTPNSNPVLTVYEHARASATNAEPTFEWSIERDAITCPCAFLATIPVPDLKKILIKGCVKIKFDAYSQRGLPFCIDHLPDNPLFLDAFYFFHVSLNEP</sequence>
<evidence type="ECO:0000313" key="2">
    <source>
        <dbReference type="Proteomes" id="UP001358586"/>
    </source>
</evidence>
<gene>
    <name evidence="1" type="ORF">PVK06_024233</name>
</gene>
<dbReference type="EMBL" id="JARKNE010000007">
    <property type="protein sequence ID" value="KAK5819256.1"/>
    <property type="molecule type" value="Genomic_DNA"/>
</dbReference>
<protein>
    <submittedName>
        <fullName evidence="1">Uncharacterized protein</fullName>
    </submittedName>
</protein>
<proteinExistence type="predicted"/>
<dbReference type="Proteomes" id="UP001358586">
    <property type="component" value="Chromosome 7"/>
</dbReference>
<organism evidence="1 2">
    <name type="scientific">Gossypium arboreum</name>
    <name type="common">Tree cotton</name>
    <name type="synonym">Gossypium nanking</name>
    <dbReference type="NCBI Taxonomy" id="29729"/>
    <lineage>
        <taxon>Eukaryota</taxon>
        <taxon>Viridiplantae</taxon>
        <taxon>Streptophyta</taxon>
        <taxon>Embryophyta</taxon>
        <taxon>Tracheophyta</taxon>
        <taxon>Spermatophyta</taxon>
        <taxon>Magnoliopsida</taxon>
        <taxon>eudicotyledons</taxon>
        <taxon>Gunneridae</taxon>
        <taxon>Pentapetalae</taxon>
        <taxon>rosids</taxon>
        <taxon>malvids</taxon>
        <taxon>Malvales</taxon>
        <taxon>Malvaceae</taxon>
        <taxon>Malvoideae</taxon>
        <taxon>Gossypium</taxon>
    </lineage>
</organism>
<accession>A0ABR0PDG6</accession>